<evidence type="ECO:0000259" key="8">
    <source>
        <dbReference type="PROSITE" id="PS51864"/>
    </source>
</evidence>
<dbReference type="EC" id="3.4.24.-" evidence="6"/>
<dbReference type="GO" id="GO:0005615">
    <property type="term" value="C:extracellular space"/>
    <property type="evidence" value="ECO:0000318"/>
    <property type="project" value="GO_Central"/>
</dbReference>
<protein>
    <recommendedName>
        <fullName evidence="6">Metalloendopeptidase</fullName>
        <ecNumber evidence="6">3.4.24.-</ecNumber>
    </recommendedName>
</protein>
<organism evidence="9 10">
    <name type="scientific">Ciona intestinalis</name>
    <name type="common">Transparent sea squirt</name>
    <name type="synonym">Ascidia intestinalis</name>
    <dbReference type="NCBI Taxonomy" id="7719"/>
    <lineage>
        <taxon>Eukaryota</taxon>
        <taxon>Metazoa</taxon>
        <taxon>Chordata</taxon>
        <taxon>Tunicata</taxon>
        <taxon>Ascidiacea</taxon>
        <taxon>Phlebobranchia</taxon>
        <taxon>Cionidae</taxon>
        <taxon>Ciona</taxon>
    </lineage>
</organism>
<evidence type="ECO:0000259" key="7">
    <source>
        <dbReference type="PROSITE" id="PS51670"/>
    </source>
</evidence>
<dbReference type="GO" id="GO:0006508">
    <property type="term" value="P:proteolysis"/>
    <property type="evidence" value="ECO:0007669"/>
    <property type="project" value="UniProtKB-KW"/>
</dbReference>
<dbReference type="GO" id="GO:0008270">
    <property type="term" value="F:zinc ion binding"/>
    <property type="evidence" value="ECO:0007669"/>
    <property type="project" value="UniProtKB-UniRule"/>
</dbReference>
<proteinExistence type="predicted"/>
<evidence type="ECO:0000256" key="1">
    <source>
        <dbReference type="ARBA" id="ARBA00002657"/>
    </source>
</evidence>
<name>F6R0J7_CIOIN</name>
<dbReference type="AlphaFoldDB" id="F6R0J7"/>
<dbReference type="InterPro" id="IPR003582">
    <property type="entry name" value="ShKT_dom"/>
</dbReference>
<dbReference type="PROSITE" id="PS51670">
    <property type="entry name" value="SHKT"/>
    <property type="match status" value="1"/>
</dbReference>
<evidence type="ECO:0000256" key="6">
    <source>
        <dbReference type="RuleBase" id="RU361183"/>
    </source>
</evidence>
<dbReference type="CDD" id="cd04280">
    <property type="entry name" value="ZnMc_astacin_like"/>
    <property type="match status" value="1"/>
</dbReference>
<keyword evidence="2 5" id="KW-0645">Protease</keyword>
<evidence type="ECO:0000256" key="3">
    <source>
        <dbReference type="ARBA" id="ARBA00022801"/>
    </source>
</evidence>
<keyword evidence="5 6" id="KW-0479">Metal-binding</keyword>
<evidence type="ECO:0000256" key="5">
    <source>
        <dbReference type="PROSITE-ProRule" id="PRU01211"/>
    </source>
</evidence>
<feature type="binding site" evidence="5">
    <location>
        <position position="243"/>
    </location>
    <ligand>
        <name>Zn(2+)</name>
        <dbReference type="ChEBI" id="CHEBI:29105"/>
        <note>catalytic</note>
    </ligand>
</feature>
<dbReference type="SUPFAM" id="SSF55486">
    <property type="entry name" value="Metalloproteases ('zincins'), catalytic domain"/>
    <property type="match status" value="1"/>
</dbReference>
<dbReference type="Pfam" id="PF01400">
    <property type="entry name" value="Astacin"/>
    <property type="match status" value="1"/>
</dbReference>
<evidence type="ECO:0000256" key="4">
    <source>
        <dbReference type="PROSITE-ProRule" id="PRU01005"/>
    </source>
</evidence>
<dbReference type="SMART" id="SM00235">
    <property type="entry name" value="ZnMc"/>
    <property type="match status" value="1"/>
</dbReference>
<reference evidence="9" key="3">
    <citation type="submission" date="2025-08" db="UniProtKB">
        <authorList>
            <consortium name="Ensembl"/>
        </authorList>
    </citation>
    <scope>IDENTIFICATION</scope>
</reference>
<accession>F6R0J7</accession>
<dbReference type="GO" id="GO:0004222">
    <property type="term" value="F:metalloendopeptidase activity"/>
    <property type="evidence" value="ECO:0000318"/>
    <property type="project" value="GO_Central"/>
</dbReference>
<dbReference type="PANTHER" id="PTHR10127">
    <property type="entry name" value="DISCOIDIN, CUB, EGF, LAMININ , AND ZINC METALLOPROTEASE DOMAIN CONTAINING"/>
    <property type="match status" value="1"/>
</dbReference>
<sequence>MLHITSYVLLLDLFIGHHLAFAQTEKECNDVVLQQGQNYPLEVINACAQRRLRQNSPSGALNSPCTAEPDCGVETCVFGFRKDASGCRVSCQCSDGEGLYEGDIELTDLTKTFLLKNVDTGVPTPAPTYDPLVQHAAGRSIRLWNNIREGNNFVVPYAVSRGIGSSGRAAIAAAVRDFDANTCIRLRPSTRYSGRPYLYMYPGGGCSSPVGRQSSRQQVSLASGCWQKGTVIHEILHSLGFWHEQSRPDRDSHVRINTANIFRGMAYNFNKMSNRQINSRNSPYDIGSVMHYNSYAFSSNRRPTITDLQGRPITTQRNGFSRQDLIQLNAMYGCTTTGTGGGGTGTGGGGTGTGGGGTGTGGGGTGTGGGGGAAAAAAAADKNSLCSSWAQNGECRNNPRYMLPNCCRSCRGGTTCTDNSVNCPVWARRGECQNNPRWMTPNCCRSCRGICY</sequence>
<evidence type="ECO:0000313" key="10">
    <source>
        <dbReference type="Proteomes" id="UP000008144"/>
    </source>
</evidence>
<dbReference type="InParanoid" id="F6R0J7"/>
<dbReference type="PRINTS" id="PR00480">
    <property type="entry name" value="ASTACIN"/>
</dbReference>
<feature type="domain" description="ShKT" evidence="7">
    <location>
        <begin position="416"/>
        <end position="451"/>
    </location>
</feature>
<dbReference type="PROSITE" id="PS51864">
    <property type="entry name" value="ASTACIN"/>
    <property type="match status" value="1"/>
</dbReference>
<dbReference type="GeneTree" id="ENSGT00940000154856"/>
<feature type="chain" id="PRO_5005129916" description="Metalloendopeptidase" evidence="6">
    <location>
        <begin position="23"/>
        <end position="452"/>
    </location>
</feature>
<dbReference type="Gene3D" id="3.40.390.10">
    <property type="entry name" value="Collagenase (Catalytic Domain)"/>
    <property type="match status" value="1"/>
</dbReference>
<keyword evidence="10" id="KW-1185">Reference proteome</keyword>
<keyword evidence="5 6" id="KW-0482">Metalloprotease</keyword>
<feature type="domain" description="Peptidase M12A" evidence="8">
    <location>
        <begin position="136"/>
        <end position="335"/>
    </location>
</feature>
<comment type="function">
    <text evidence="1">Metalloprotease.</text>
</comment>
<dbReference type="InterPro" id="IPR006026">
    <property type="entry name" value="Peptidase_Metallo"/>
</dbReference>
<dbReference type="Pfam" id="PF01549">
    <property type="entry name" value="ShK"/>
    <property type="match status" value="2"/>
</dbReference>
<feature type="signal peptide" evidence="6">
    <location>
        <begin position="1"/>
        <end position="22"/>
    </location>
</feature>
<dbReference type="Ensembl" id="ENSCINT00000013521.3">
    <property type="protein sequence ID" value="ENSCINP00000013521.3"/>
    <property type="gene ID" value="ENSCING00000006585.3"/>
</dbReference>
<reference evidence="10" key="1">
    <citation type="journal article" date="2002" name="Science">
        <title>The draft genome of Ciona intestinalis: insights into chordate and vertebrate origins.</title>
        <authorList>
            <person name="Dehal P."/>
            <person name="Satou Y."/>
            <person name="Campbell R.K."/>
            <person name="Chapman J."/>
            <person name="Degnan B."/>
            <person name="De Tomaso A."/>
            <person name="Davidson B."/>
            <person name="Di Gregorio A."/>
            <person name="Gelpke M."/>
            <person name="Goodstein D.M."/>
            <person name="Harafuji N."/>
            <person name="Hastings K.E."/>
            <person name="Ho I."/>
            <person name="Hotta K."/>
            <person name="Huang W."/>
            <person name="Kawashima T."/>
            <person name="Lemaire P."/>
            <person name="Martinez D."/>
            <person name="Meinertzhagen I.A."/>
            <person name="Necula S."/>
            <person name="Nonaka M."/>
            <person name="Putnam N."/>
            <person name="Rash S."/>
            <person name="Saiga H."/>
            <person name="Satake M."/>
            <person name="Terry A."/>
            <person name="Yamada L."/>
            <person name="Wang H.G."/>
            <person name="Awazu S."/>
            <person name="Azumi K."/>
            <person name="Boore J."/>
            <person name="Branno M."/>
            <person name="Chin-Bow S."/>
            <person name="DeSantis R."/>
            <person name="Doyle S."/>
            <person name="Francino P."/>
            <person name="Keys D.N."/>
            <person name="Haga S."/>
            <person name="Hayashi H."/>
            <person name="Hino K."/>
            <person name="Imai K.S."/>
            <person name="Inaba K."/>
            <person name="Kano S."/>
            <person name="Kobayashi K."/>
            <person name="Kobayashi M."/>
            <person name="Lee B.I."/>
            <person name="Makabe K.W."/>
            <person name="Manohar C."/>
            <person name="Matassi G."/>
            <person name="Medina M."/>
            <person name="Mochizuki Y."/>
            <person name="Mount S."/>
            <person name="Morishita T."/>
            <person name="Miura S."/>
            <person name="Nakayama A."/>
            <person name="Nishizaka S."/>
            <person name="Nomoto H."/>
            <person name="Ohta F."/>
            <person name="Oishi K."/>
            <person name="Rigoutsos I."/>
            <person name="Sano M."/>
            <person name="Sasaki A."/>
            <person name="Sasakura Y."/>
            <person name="Shoguchi E."/>
            <person name="Shin-i T."/>
            <person name="Spagnuolo A."/>
            <person name="Stainier D."/>
            <person name="Suzuki M.M."/>
            <person name="Tassy O."/>
            <person name="Takatori N."/>
            <person name="Tokuoka M."/>
            <person name="Yagi K."/>
            <person name="Yoshizaki F."/>
            <person name="Wada S."/>
            <person name="Zhang C."/>
            <person name="Hyatt P.D."/>
            <person name="Larimer F."/>
            <person name="Detter C."/>
            <person name="Doggett N."/>
            <person name="Glavina T."/>
            <person name="Hawkins T."/>
            <person name="Richardson P."/>
            <person name="Lucas S."/>
            <person name="Kohara Y."/>
            <person name="Levine M."/>
            <person name="Satoh N."/>
            <person name="Rokhsar D.S."/>
        </authorList>
    </citation>
    <scope>NUCLEOTIDE SEQUENCE [LARGE SCALE GENOMIC DNA]</scope>
</reference>
<keyword evidence="3 5" id="KW-0378">Hydrolase</keyword>
<feature type="binding site" evidence="5">
    <location>
        <position position="233"/>
    </location>
    <ligand>
        <name>Zn(2+)</name>
        <dbReference type="ChEBI" id="CHEBI:29105"/>
        <note>catalytic</note>
    </ligand>
</feature>
<dbReference type="FunFam" id="3.40.390.10:FF:000106">
    <property type="entry name" value="Metalloendopeptidase"/>
    <property type="match status" value="1"/>
</dbReference>
<dbReference type="InterPro" id="IPR024079">
    <property type="entry name" value="MetalloPept_cat_dom_sf"/>
</dbReference>
<dbReference type="InterPro" id="IPR034035">
    <property type="entry name" value="Astacin-like_dom"/>
</dbReference>
<feature type="active site" evidence="5">
    <location>
        <position position="234"/>
    </location>
</feature>
<keyword evidence="5 6" id="KW-0862">Zinc</keyword>
<dbReference type="EMBL" id="EAAA01003000">
    <property type="status" value="NOT_ANNOTATED_CDS"/>
    <property type="molecule type" value="Genomic_DNA"/>
</dbReference>
<dbReference type="PANTHER" id="PTHR10127:SF889">
    <property type="entry name" value="ZINC METALLOPROTEINASE NAS-6-LIKE"/>
    <property type="match status" value="1"/>
</dbReference>
<comment type="cofactor">
    <cofactor evidence="5 6">
        <name>Zn(2+)</name>
        <dbReference type="ChEBI" id="CHEBI:29105"/>
    </cofactor>
    <text evidence="5 6">Binds 1 zinc ion per subunit.</text>
</comment>
<dbReference type="OMA" id="MTNDQRA"/>
<dbReference type="InterPro" id="IPR001506">
    <property type="entry name" value="Peptidase_M12A"/>
</dbReference>
<comment type="caution">
    <text evidence="4">Lacks conserved residue(s) required for the propagation of feature annotation.</text>
</comment>
<reference evidence="9" key="4">
    <citation type="submission" date="2025-09" db="UniProtKB">
        <authorList>
            <consortium name="Ensembl"/>
        </authorList>
    </citation>
    <scope>IDENTIFICATION</scope>
</reference>
<dbReference type="Proteomes" id="UP000008144">
    <property type="component" value="Chromosome 9"/>
</dbReference>
<dbReference type="SMART" id="SM00254">
    <property type="entry name" value="ShKT"/>
    <property type="match status" value="2"/>
</dbReference>
<feature type="binding site" evidence="5">
    <location>
        <position position="237"/>
    </location>
    <ligand>
        <name>Zn(2+)</name>
        <dbReference type="ChEBI" id="CHEBI:29105"/>
        <note>catalytic</note>
    </ligand>
</feature>
<reference evidence="9" key="2">
    <citation type="journal article" date="2008" name="Genome Biol.">
        <title>Improved genome assembly and evidence-based global gene model set for the chordate Ciona intestinalis: new insight into intron and operon populations.</title>
        <authorList>
            <person name="Satou Y."/>
            <person name="Mineta K."/>
            <person name="Ogasawara M."/>
            <person name="Sasakura Y."/>
            <person name="Shoguchi E."/>
            <person name="Ueno K."/>
            <person name="Yamada L."/>
            <person name="Matsumoto J."/>
            <person name="Wasserscheid J."/>
            <person name="Dewar K."/>
            <person name="Wiley G.B."/>
            <person name="Macmil S.L."/>
            <person name="Roe B.A."/>
            <person name="Zeller R.W."/>
            <person name="Hastings K.E."/>
            <person name="Lemaire P."/>
            <person name="Lindquist E."/>
            <person name="Endo T."/>
            <person name="Hotta K."/>
            <person name="Inaba K."/>
        </authorList>
    </citation>
    <scope>NUCLEOTIDE SEQUENCE [LARGE SCALE GENOMIC DNA]</scope>
    <source>
        <strain evidence="9">wild type</strain>
    </source>
</reference>
<keyword evidence="6" id="KW-0732">Signal</keyword>
<evidence type="ECO:0000256" key="2">
    <source>
        <dbReference type="ARBA" id="ARBA00022670"/>
    </source>
</evidence>
<evidence type="ECO:0000313" key="9">
    <source>
        <dbReference type="Ensembl" id="ENSCINP00000013521.3"/>
    </source>
</evidence>